<evidence type="ECO:0000313" key="7">
    <source>
        <dbReference type="Proteomes" id="UP001162834"/>
    </source>
</evidence>
<dbReference type="KEGG" id="sbae:DSM104329_02129"/>
<dbReference type="GO" id="GO:0030313">
    <property type="term" value="C:cell envelope"/>
    <property type="evidence" value="ECO:0007669"/>
    <property type="project" value="UniProtKB-SubCell"/>
</dbReference>
<dbReference type="PANTHER" id="PTHR46847">
    <property type="entry name" value="D-ALLOSE-BINDING PERIPLASMIC PROTEIN-RELATED"/>
    <property type="match status" value="1"/>
</dbReference>
<dbReference type="Pfam" id="PF13407">
    <property type="entry name" value="Peripla_BP_4"/>
    <property type="match status" value="1"/>
</dbReference>
<dbReference type="EMBL" id="CP087164">
    <property type="protein sequence ID" value="UGS35734.1"/>
    <property type="molecule type" value="Genomic_DNA"/>
</dbReference>
<dbReference type="CDD" id="cd01536">
    <property type="entry name" value="PBP1_ABC_sugar_binding-like"/>
    <property type="match status" value="1"/>
</dbReference>
<evidence type="ECO:0000256" key="3">
    <source>
        <dbReference type="ARBA" id="ARBA00022729"/>
    </source>
</evidence>
<feature type="chain" id="PRO_5039308368" description="Periplasmic binding protein domain-containing protein" evidence="4">
    <location>
        <begin position="27"/>
        <end position="400"/>
    </location>
</feature>
<evidence type="ECO:0000256" key="1">
    <source>
        <dbReference type="ARBA" id="ARBA00004196"/>
    </source>
</evidence>
<feature type="signal peptide" evidence="4">
    <location>
        <begin position="1"/>
        <end position="26"/>
    </location>
</feature>
<protein>
    <recommendedName>
        <fullName evidence="5">Periplasmic binding protein domain-containing protein</fullName>
    </recommendedName>
</protein>
<reference evidence="6" key="1">
    <citation type="journal article" date="2022" name="Int. J. Syst. Evol. Microbiol.">
        <title>Pseudomonas aegrilactucae sp. nov. and Pseudomonas morbosilactucae sp. nov., pathogens causing bacterial rot of lettuce in Japan.</title>
        <authorList>
            <person name="Sawada H."/>
            <person name="Fujikawa T."/>
            <person name="Satou M."/>
        </authorList>
    </citation>
    <scope>NUCLEOTIDE SEQUENCE</scope>
    <source>
        <strain evidence="6">0166_1</strain>
    </source>
</reference>
<evidence type="ECO:0000313" key="6">
    <source>
        <dbReference type="EMBL" id="UGS35734.1"/>
    </source>
</evidence>
<proteinExistence type="inferred from homology"/>
<accession>A0A9E6XWI6</accession>
<sequence length="400" mass="41938">MLRRRTSLAMPLLLLALLVGCGSSSDGGSTQSSAASTGSTSATGTEVAAKSAECSKPNVISQSDWNQGAKRLPAVPAGSVDGKRIAYIGFGQDNAWSGGNNGLGTFTGVLCEAQANGADAKFIGPPSFDAQVQFQLVSDLAVSKNYDGLVITPNDSTSIAPAIKQLVAAGVPVVSTLQPAGPNVLSMENQIPGMNGNVIEDLTVNAQAMADGVIDACKAHDPCNVIVIWGVRALAFDKVKPEIFQKRLAGHPNIKIVCEADGGYDQDVGRTAAADCLQAHPDVNVLASQADQQTRGAERSLDAAGLKFGLGKNDVKIVSSYGTVYGVEQVRKGKWLQTTYNRAQSIGAAATRIVLLDIAGKKIPDNLRFIVQDRDMDKVPNRLTKAVLDAHPEIKGQWEG</sequence>
<name>A0A9E6XWI6_9ACTN</name>
<comment type="similarity">
    <text evidence="2">Belongs to the bacterial solute-binding protein 2 family.</text>
</comment>
<dbReference type="Proteomes" id="UP001162834">
    <property type="component" value="Chromosome"/>
</dbReference>
<dbReference type="AlphaFoldDB" id="A0A9E6XWI6"/>
<keyword evidence="7" id="KW-1185">Reference proteome</keyword>
<evidence type="ECO:0000256" key="4">
    <source>
        <dbReference type="SAM" id="SignalP"/>
    </source>
</evidence>
<gene>
    <name evidence="6" type="ORF">DSM104329_02129</name>
</gene>
<keyword evidence="3 4" id="KW-0732">Signal</keyword>
<dbReference type="Gene3D" id="3.40.50.2300">
    <property type="match status" value="2"/>
</dbReference>
<feature type="domain" description="Periplasmic binding protein" evidence="5">
    <location>
        <begin position="112"/>
        <end position="361"/>
    </location>
</feature>
<dbReference type="InterPro" id="IPR025997">
    <property type="entry name" value="SBP_2_dom"/>
</dbReference>
<dbReference type="InterPro" id="IPR028082">
    <property type="entry name" value="Peripla_BP_I"/>
</dbReference>
<dbReference type="PANTHER" id="PTHR46847:SF1">
    <property type="entry name" value="D-ALLOSE-BINDING PERIPLASMIC PROTEIN-RELATED"/>
    <property type="match status" value="1"/>
</dbReference>
<evidence type="ECO:0000259" key="5">
    <source>
        <dbReference type="Pfam" id="PF13407"/>
    </source>
</evidence>
<evidence type="ECO:0000256" key="2">
    <source>
        <dbReference type="ARBA" id="ARBA00007639"/>
    </source>
</evidence>
<dbReference type="SUPFAM" id="SSF53822">
    <property type="entry name" value="Periplasmic binding protein-like I"/>
    <property type="match status" value="1"/>
</dbReference>
<dbReference type="GO" id="GO:0030246">
    <property type="term" value="F:carbohydrate binding"/>
    <property type="evidence" value="ECO:0007669"/>
    <property type="project" value="UniProtKB-ARBA"/>
</dbReference>
<dbReference type="PROSITE" id="PS51257">
    <property type="entry name" value="PROKAR_LIPOPROTEIN"/>
    <property type="match status" value="1"/>
</dbReference>
<organism evidence="6 7">
    <name type="scientific">Capillimicrobium parvum</name>
    <dbReference type="NCBI Taxonomy" id="2884022"/>
    <lineage>
        <taxon>Bacteria</taxon>
        <taxon>Bacillati</taxon>
        <taxon>Actinomycetota</taxon>
        <taxon>Thermoleophilia</taxon>
        <taxon>Solirubrobacterales</taxon>
        <taxon>Capillimicrobiaceae</taxon>
        <taxon>Capillimicrobium</taxon>
    </lineage>
</organism>
<comment type="subcellular location">
    <subcellularLocation>
        <location evidence="1">Cell envelope</location>
    </subcellularLocation>
</comment>